<dbReference type="NCBIfam" id="NF004624">
    <property type="entry name" value="PRK05964.1"/>
    <property type="match status" value="1"/>
</dbReference>
<feature type="binding site" evidence="9">
    <location>
        <position position="151"/>
    </location>
    <ligand>
        <name>substrate</name>
    </ligand>
</feature>
<feature type="binding site" evidence="9">
    <location>
        <position position="60"/>
    </location>
    <ligand>
        <name>substrate</name>
    </ligand>
</feature>
<dbReference type="GO" id="GO:0030170">
    <property type="term" value="F:pyridoxal phosphate binding"/>
    <property type="evidence" value="ECO:0007669"/>
    <property type="project" value="UniProtKB-UniRule"/>
</dbReference>
<dbReference type="HAMAP" id="MF_00834">
    <property type="entry name" value="BioA"/>
    <property type="match status" value="1"/>
</dbReference>
<dbReference type="Gene3D" id="3.90.1150.10">
    <property type="entry name" value="Aspartate Aminotransferase, domain 1"/>
    <property type="match status" value="1"/>
</dbReference>
<evidence type="ECO:0000256" key="7">
    <source>
        <dbReference type="ARBA" id="ARBA00022898"/>
    </source>
</evidence>
<keyword evidence="6 9" id="KW-0093">Biotin biosynthesis</keyword>
<dbReference type="EMBL" id="SACR01000006">
    <property type="protein sequence ID" value="RVU43845.1"/>
    <property type="molecule type" value="Genomic_DNA"/>
</dbReference>
<comment type="subcellular location">
    <subcellularLocation>
        <location evidence="9">Cytoplasm</location>
    </subcellularLocation>
</comment>
<dbReference type="AlphaFoldDB" id="A0A437RAT5"/>
<comment type="pathway">
    <text evidence="2 9">Cofactor biosynthesis; biotin biosynthesis; 7,8-diaminononanoate from 8-amino-7-oxononanoate (SAM route): step 1/1.</text>
</comment>
<keyword evidence="3 9" id="KW-0032">Aminotransferase</keyword>
<evidence type="ECO:0000313" key="10">
    <source>
        <dbReference type="EMBL" id="RVU43845.1"/>
    </source>
</evidence>
<evidence type="ECO:0000256" key="6">
    <source>
        <dbReference type="ARBA" id="ARBA00022756"/>
    </source>
</evidence>
<dbReference type="InterPro" id="IPR015422">
    <property type="entry name" value="PyrdxlP-dep_Trfase_small"/>
</dbReference>
<feature type="binding site" evidence="9">
    <location>
        <position position="320"/>
    </location>
    <ligand>
        <name>substrate</name>
    </ligand>
</feature>
<dbReference type="InterPro" id="IPR015424">
    <property type="entry name" value="PyrdxlP-dep_Trfase"/>
</dbReference>
<dbReference type="GO" id="GO:0004015">
    <property type="term" value="F:adenosylmethionine-8-amino-7-oxononanoate transaminase activity"/>
    <property type="evidence" value="ECO:0007669"/>
    <property type="project" value="UniProtKB-UniRule"/>
</dbReference>
<keyword evidence="4 9" id="KW-0808">Transferase</keyword>
<dbReference type="NCBIfam" id="TIGR00508">
    <property type="entry name" value="bioA"/>
    <property type="match status" value="1"/>
</dbReference>
<proteinExistence type="inferred from homology"/>
<dbReference type="GO" id="GO:0005737">
    <property type="term" value="C:cytoplasm"/>
    <property type="evidence" value="ECO:0007669"/>
    <property type="project" value="UniProtKB-SubCell"/>
</dbReference>
<feature type="binding site" evidence="9">
    <location>
        <position position="406"/>
    </location>
    <ligand>
        <name>substrate</name>
    </ligand>
</feature>
<dbReference type="OrthoDB" id="3398487at2"/>
<dbReference type="SUPFAM" id="SSF53383">
    <property type="entry name" value="PLP-dependent transferases"/>
    <property type="match status" value="1"/>
</dbReference>
<evidence type="ECO:0000256" key="2">
    <source>
        <dbReference type="ARBA" id="ARBA00005063"/>
    </source>
</evidence>
<dbReference type="GO" id="GO:0009102">
    <property type="term" value="P:biotin biosynthetic process"/>
    <property type="evidence" value="ECO:0007669"/>
    <property type="project" value="UniProtKB-UniRule"/>
</dbReference>
<dbReference type="PANTHER" id="PTHR42684">
    <property type="entry name" value="ADENOSYLMETHIONINE-8-AMINO-7-OXONONANOATE AMINOTRANSFERASE"/>
    <property type="match status" value="1"/>
</dbReference>
<keyword evidence="7 9" id="KW-0663">Pyridoxal phosphate</keyword>
<name>A0A437RAT5_9BURK</name>
<evidence type="ECO:0000256" key="8">
    <source>
        <dbReference type="ARBA" id="ARBA00048449"/>
    </source>
</evidence>
<accession>A0A437RAT5</accession>
<keyword evidence="9" id="KW-0963">Cytoplasm</keyword>
<feature type="binding site" evidence="9">
    <location>
        <begin position="321"/>
        <end position="322"/>
    </location>
    <ligand>
        <name>pyridoxal 5'-phosphate</name>
        <dbReference type="ChEBI" id="CHEBI:597326"/>
    </ligand>
</feature>
<dbReference type="RefSeq" id="WP_128230404.1">
    <property type="nucleotide sequence ID" value="NZ_SACR01000006.1"/>
</dbReference>
<comment type="cofactor">
    <cofactor evidence="1 9">
        <name>pyridoxal 5'-phosphate</name>
        <dbReference type="ChEBI" id="CHEBI:597326"/>
    </cofactor>
</comment>
<feature type="binding site" evidence="9">
    <location>
        <position position="257"/>
    </location>
    <ligand>
        <name>pyridoxal 5'-phosphate</name>
        <dbReference type="ChEBI" id="CHEBI:597326"/>
    </ligand>
</feature>
<dbReference type="Gene3D" id="3.40.640.10">
    <property type="entry name" value="Type I PLP-dependent aspartate aminotransferase-like (Major domain)"/>
    <property type="match status" value="1"/>
</dbReference>
<dbReference type="InterPro" id="IPR015421">
    <property type="entry name" value="PyrdxlP-dep_Trfase_major"/>
</dbReference>
<comment type="function">
    <text evidence="9">Catalyzes the transfer of the alpha-amino group from S-adenosyl-L-methionine (SAM) to 7-keto-8-aminopelargonic acid (KAPA) to form 7,8-diaminopelargonic acid (DAPA). It is the only aminotransferase known to utilize SAM as an amino donor.</text>
</comment>
<comment type="similarity">
    <text evidence="9">Belongs to the class-III pyridoxal-phosphate-dependent aminotransferase family. BioA subfamily.</text>
</comment>
<evidence type="ECO:0000256" key="3">
    <source>
        <dbReference type="ARBA" id="ARBA00022576"/>
    </source>
</evidence>
<evidence type="ECO:0000256" key="5">
    <source>
        <dbReference type="ARBA" id="ARBA00022691"/>
    </source>
</evidence>
<dbReference type="Proteomes" id="UP000285575">
    <property type="component" value="Unassembled WGS sequence"/>
</dbReference>
<organism evidence="10 11">
    <name type="scientific">Rubrivivax rivuli</name>
    <dbReference type="NCBI Taxonomy" id="1862385"/>
    <lineage>
        <taxon>Bacteria</taxon>
        <taxon>Pseudomonadati</taxon>
        <taxon>Pseudomonadota</taxon>
        <taxon>Betaproteobacteria</taxon>
        <taxon>Burkholderiales</taxon>
        <taxon>Sphaerotilaceae</taxon>
        <taxon>Rubrivivax</taxon>
    </lineage>
</organism>
<evidence type="ECO:0000256" key="4">
    <source>
        <dbReference type="ARBA" id="ARBA00022679"/>
    </source>
</evidence>
<comment type="subunit">
    <text evidence="9">Homodimer.</text>
</comment>
<comment type="catalytic activity">
    <reaction evidence="8 9">
        <text>(8S)-8-amino-7-oxononanoate + S-adenosyl-L-methionine = S-adenosyl-4-methylsulfanyl-2-oxobutanoate + (7R,8S)-7,8-diammoniononanoate</text>
        <dbReference type="Rhea" id="RHEA:16861"/>
        <dbReference type="ChEBI" id="CHEBI:16490"/>
        <dbReference type="ChEBI" id="CHEBI:59789"/>
        <dbReference type="ChEBI" id="CHEBI:149468"/>
        <dbReference type="ChEBI" id="CHEBI:149469"/>
        <dbReference type="EC" id="2.6.1.62"/>
    </reaction>
</comment>
<evidence type="ECO:0000256" key="9">
    <source>
        <dbReference type="HAMAP-Rule" id="MF_00834"/>
    </source>
</evidence>
<dbReference type="PROSITE" id="PS00600">
    <property type="entry name" value="AA_TRANSFER_CLASS_3"/>
    <property type="match status" value="1"/>
</dbReference>
<keyword evidence="5 9" id="KW-0949">S-adenosyl-L-methionine</keyword>
<feature type="binding site" evidence="9">
    <location>
        <position position="286"/>
    </location>
    <ligand>
        <name>substrate</name>
    </ligand>
</feature>
<dbReference type="UniPathway" id="UPA00078">
    <property type="reaction ID" value="UER00160"/>
</dbReference>
<keyword evidence="11" id="KW-1185">Reference proteome</keyword>
<dbReference type="CDD" id="cd00610">
    <property type="entry name" value="OAT_like"/>
    <property type="match status" value="1"/>
</dbReference>
<comment type="caution">
    <text evidence="10">The sequence shown here is derived from an EMBL/GenBank/DDBJ whole genome shotgun (WGS) entry which is preliminary data.</text>
</comment>
<dbReference type="Pfam" id="PF00202">
    <property type="entry name" value="Aminotran_3"/>
    <property type="match status" value="1"/>
</dbReference>
<dbReference type="PANTHER" id="PTHR42684:SF17">
    <property type="entry name" value="ADENOSYLMETHIONINE-8-AMINO-7-OXONONANOATE AMINOTRANSFERASE"/>
    <property type="match status" value="1"/>
</dbReference>
<dbReference type="InterPro" id="IPR049704">
    <property type="entry name" value="Aminotrans_3_PPA_site"/>
</dbReference>
<feature type="site" description="Participates in the substrate recognition with KAPA and in a stacking interaction with the adenine ring of SAM" evidence="9">
    <location>
        <position position="19"/>
    </location>
</feature>
<dbReference type="InterPro" id="IPR005814">
    <property type="entry name" value="Aminotrans_3"/>
</dbReference>
<dbReference type="EC" id="2.6.1.62" evidence="9"/>
<reference evidence="10 11" key="1">
    <citation type="submission" date="2019-01" db="EMBL/GenBank/DDBJ databases">
        <authorList>
            <person name="Chen W.-M."/>
        </authorList>
    </citation>
    <scope>NUCLEOTIDE SEQUENCE [LARGE SCALE GENOMIC DNA]</scope>
    <source>
        <strain evidence="10 11">KYPY4</strain>
    </source>
</reference>
<protein>
    <recommendedName>
        <fullName evidence="9">Adenosylmethionine-8-amino-7-oxononanoate aminotransferase</fullName>
        <ecNumber evidence="9">2.6.1.62</ecNumber>
    </recommendedName>
    <alternativeName>
        <fullName evidence="9">7,8-diamino-pelargonic acid aminotransferase</fullName>
        <shortName evidence="9">DAPA AT</shortName>
        <shortName evidence="9">DAPA aminotransferase</shortName>
    </alternativeName>
    <alternativeName>
        <fullName evidence="9">7,8-diaminononanoate synthase</fullName>
        <shortName evidence="9">DANS</shortName>
    </alternativeName>
    <alternativeName>
        <fullName evidence="9">Diaminopelargonic acid synthase</fullName>
    </alternativeName>
</protein>
<gene>
    <name evidence="9 10" type="primary">bioA</name>
    <name evidence="10" type="ORF">EOE66_19480</name>
</gene>
<feature type="binding site" evidence="9">
    <location>
        <begin position="118"/>
        <end position="119"/>
    </location>
    <ligand>
        <name>pyridoxal 5'-phosphate</name>
        <dbReference type="ChEBI" id="CHEBI:597326"/>
    </ligand>
</feature>
<evidence type="ECO:0000256" key="1">
    <source>
        <dbReference type="ARBA" id="ARBA00001933"/>
    </source>
</evidence>
<evidence type="ECO:0000313" key="11">
    <source>
        <dbReference type="Proteomes" id="UP000285575"/>
    </source>
</evidence>
<sequence length="460" mass="49749">MTLNDDWRQRSLAAVWHPCTQMRLHAPEGGAQPLLPIARAEGVWLHDADGARYLDGISSWWVNLFGHNHPHIRAALVDQLQRLDHVMLAGFTHAPVVELSEKLAALTGLGHAFYGSDGASATEIALKMSAHFWRNAGRPRKSRFVGVAGGYHGETVGALAVTDIALFREAYAPLLRLAATVPSPDARGAAPGEDAQAVAERAAQVLEDWLAEHHEDTAAVIAEPLVQCASGMAMHHPHYLQRLRALCTRFDVHLVLDEIAVGFGRTGTMFAHQQAGIRPDFLCLSKGLTGGTMALSAVLCTDAVYAAFYDDEVARGFLHSHSYTGNPLACRAALATLELFEQTNAINANRATAARLAAQFEGLNTHPRVQHVRQCGLIFAWDVPNHLPDFARRYARHALAQGVVLRPIGHTIYAMPPYVIDEAEGEHLARGALAALQATLNDEPAAPAAALSRGEIRDGV</sequence>
<feature type="modified residue" description="N6-(pyridoxal phosphate)lysine" evidence="9">
    <location>
        <position position="286"/>
    </location>
</feature>
<dbReference type="InterPro" id="IPR005815">
    <property type="entry name" value="BioA"/>
</dbReference>
<dbReference type="PIRSF" id="PIRSF000521">
    <property type="entry name" value="Transaminase_4ab_Lys_Orn"/>
    <property type="match status" value="1"/>
</dbReference>